<evidence type="ECO:0000256" key="2">
    <source>
        <dbReference type="ARBA" id="ARBA00023268"/>
    </source>
</evidence>
<organism evidence="10 11">
    <name type="scientific">Algoriphagus kandeliae</name>
    <dbReference type="NCBI Taxonomy" id="2562278"/>
    <lineage>
        <taxon>Bacteria</taxon>
        <taxon>Pseudomonadati</taxon>
        <taxon>Bacteroidota</taxon>
        <taxon>Cytophagia</taxon>
        <taxon>Cytophagales</taxon>
        <taxon>Cyclobacteriaceae</taxon>
        <taxon>Algoriphagus</taxon>
    </lineage>
</organism>
<name>A0A4Y9QR94_9BACT</name>
<comment type="catalytic activity">
    <reaction evidence="5">
        <text>L-methionyl-[protein] + [thioredoxin]-disulfide + H2O = L-methionyl-(R)-S-oxide-[protein] + [thioredoxin]-dithiol</text>
        <dbReference type="Rhea" id="RHEA:24164"/>
        <dbReference type="Rhea" id="RHEA-COMP:10698"/>
        <dbReference type="Rhea" id="RHEA-COMP:10700"/>
        <dbReference type="Rhea" id="RHEA-COMP:12313"/>
        <dbReference type="Rhea" id="RHEA-COMP:12314"/>
        <dbReference type="ChEBI" id="CHEBI:15377"/>
        <dbReference type="ChEBI" id="CHEBI:16044"/>
        <dbReference type="ChEBI" id="CHEBI:29950"/>
        <dbReference type="ChEBI" id="CHEBI:45764"/>
        <dbReference type="ChEBI" id="CHEBI:50058"/>
        <dbReference type="EC" id="1.8.4.12"/>
    </reaction>
</comment>
<dbReference type="Gene3D" id="2.170.150.20">
    <property type="entry name" value="Peptide methionine sulfoxide reductase"/>
    <property type="match status" value="1"/>
</dbReference>
<dbReference type="AlphaFoldDB" id="A0A4Y9QR94"/>
<dbReference type="SUPFAM" id="SSF55068">
    <property type="entry name" value="Peptide methionine sulfoxide reductase"/>
    <property type="match status" value="1"/>
</dbReference>
<evidence type="ECO:0000256" key="6">
    <source>
        <dbReference type="ARBA" id="ARBA00048782"/>
    </source>
</evidence>
<dbReference type="EMBL" id="SPSB01000003">
    <property type="protein sequence ID" value="TFV94797.1"/>
    <property type="molecule type" value="Genomic_DNA"/>
</dbReference>
<dbReference type="PANTHER" id="PTHR43774:SF1">
    <property type="entry name" value="PEPTIDE METHIONINE SULFOXIDE REDUCTASE MSRA 2"/>
    <property type="match status" value="1"/>
</dbReference>
<dbReference type="PANTHER" id="PTHR43774">
    <property type="entry name" value="PEPTIDE METHIONINE SULFOXIDE REDUCTASE"/>
    <property type="match status" value="1"/>
</dbReference>
<dbReference type="FunFam" id="2.170.150.20:FF:000003">
    <property type="entry name" value="Peptide methionine sulfoxide reductase MsrB"/>
    <property type="match status" value="1"/>
</dbReference>
<dbReference type="GO" id="GO:0008113">
    <property type="term" value="F:peptide-methionine (S)-S-oxide reductase activity"/>
    <property type="evidence" value="ECO:0007669"/>
    <property type="project" value="UniProtKB-UniRule"/>
</dbReference>
<proteinExistence type="inferred from homology"/>
<dbReference type="NCBIfam" id="TIGR00401">
    <property type="entry name" value="msrA"/>
    <property type="match status" value="1"/>
</dbReference>
<evidence type="ECO:0000256" key="3">
    <source>
        <dbReference type="ARBA" id="ARBA00024679"/>
    </source>
</evidence>
<dbReference type="GO" id="GO:0033744">
    <property type="term" value="F:L-methionine:thioredoxin-disulfide S-oxidoreductase activity"/>
    <property type="evidence" value="ECO:0007669"/>
    <property type="project" value="RHEA"/>
</dbReference>
<dbReference type="EC" id="1.8.4.11" evidence="7"/>
<evidence type="ECO:0000256" key="4">
    <source>
        <dbReference type="ARBA" id="ARBA00047806"/>
    </source>
</evidence>
<keyword evidence="8" id="KW-0732">Signal</keyword>
<accession>A0A4Y9QR94</accession>
<comment type="catalytic activity">
    <reaction evidence="4 7">
        <text>L-methionyl-[protein] + [thioredoxin]-disulfide + H2O = L-methionyl-(S)-S-oxide-[protein] + [thioredoxin]-dithiol</text>
        <dbReference type="Rhea" id="RHEA:14217"/>
        <dbReference type="Rhea" id="RHEA-COMP:10698"/>
        <dbReference type="Rhea" id="RHEA-COMP:10700"/>
        <dbReference type="Rhea" id="RHEA-COMP:12313"/>
        <dbReference type="Rhea" id="RHEA-COMP:12315"/>
        <dbReference type="ChEBI" id="CHEBI:15377"/>
        <dbReference type="ChEBI" id="CHEBI:16044"/>
        <dbReference type="ChEBI" id="CHEBI:29950"/>
        <dbReference type="ChEBI" id="CHEBI:44120"/>
        <dbReference type="ChEBI" id="CHEBI:50058"/>
        <dbReference type="EC" id="1.8.4.11"/>
    </reaction>
</comment>
<comment type="similarity">
    <text evidence="7">Belongs to the MsrA Met sulfoxide reductase family.</text>
</comment>
<keyword evidence="1 7" id="KW-0560">Oxidoreductase</keyword>
<evidence type="ECO:0000256" key="5">
    <source>
        <dbReference type="ARBA" id="ARBA00048488"/>
    </source>
</evidence>
<dbReference type="PROSITE" id="PS51790">
    <property type="entry name" value="MSRB"/>
    <property type="match status" value="1"/>
</dbReference>
<evidence type="ECO:0000256" key="8">
    <source>
        <dbReference type="SAM" id="SignalP"/>
    </source>
</evidence>
<evidence type="ECO:0000313" key="11">
    <source>
        <dbReference type="Proteomes" id="UP000297647"/>
    </source>
</evidence>
<comment type="caution">
    <text evidence="10">The sequence shown here is derived from an EMBL/GenBank/DDBJ whole genome shotgun (WGS) entry which is preliminary data.</text>
</comment>
<dbReference type="GO" id="GO:0033743">
    <property type="term" value="F:peptide-methionine (R)-S-oxide reductase activity"/>
    <property type="evidence" value="ECO:0007669"/>
    <property type="project" value="UniProtKB-EC"/>
</dbReference>
<dbReference type="InterPro" id="IPR036509">
    <property type="entry name" value="Met_Sox_Rdtase_MsrA_sf"/>
</dbReference>
<reference evidence="10 11" key="1">
    <citation type="submission" date="2019-03" db="EMBL/GenBank/DDBJ databases">
        <title>Algoriphagus sp. nov, a new strain isolated from root system soil of mangrove plant Kandelia.</title>
        <authorList>
            <person name="Yin Q."/>
            <person name="Wang K."/>
            <person name="Song Z."/>
        </authorList>
    </citation>
    <scope>NUCLEOTIDE SEQUENCE [LARGE SCALE GENOMIC DNA]</scope>
    <source>
        <strain evidence="10 11">XY-J91</strain>
    </source>
</reference>
<dbReference type="OrthoDB" id="4174719at2"/>
<feature type="domain" description="MsrB" evidence="9">
    <location>
        <begin position="232"/>
        <end position="354"/>
    </location>
</feature>
<dbReference type="Pfam" id="PF01625">
    <property type="entry name" value="PMSR"/>
    <property type="match status" value="1"/>
</dbReference>
<feature type="chain" id="PRO_5021187916" description="Peptide methionine sulfoxide reductase MsrA" evidence="8">
    <location>
        <begin position="25"/>
        <end position="370"/>
    </location>
</feature>
<comment type="catalytic activity">
    <reaction evidence="6 7">
        <text>[thioredoxin]-disulfide + L-methionine + H2O = L-methionine (S)-S-oxide + [thioredoxin]-dithiol</text>
        <dbReference type="Rhea" id="RHEA:19993"/>
        <dbReference type="Rhea" id="RHEA-COMP:10698"/>
        <dbReference type="Rhea" id="RHEA-COMP:10700"/>
        <dbReference type="ChEBI" id="CHEBI:15377"/>
        <dbReference type="ChEBI" id="CHEBI:29950"/>
        <dbReference type="ChEBI" id="CHEBI:50058"/>
        <dbReference type="ChEBI" id="CHEBI:57844"/>
        <dbReference type="ChEBI" id="CHEBI:58772"/>
        <dbReference type="EC" id="1.8.4.11"/>
    </reaction>
</comment>
<evidence type="ECO:0000259" key="9">
    <source>
        <dbReference type="PROSITE" id="PS51790"/>
    </source>
</evidence>
<dbReference type="Proteomes" id="UP000297647">
    <property type="component" value="Unassembled WGS sequence"/>
</dbReference>
<evidence type="ECO:0000256" key="7">
    <source>
        <dbReference type="HAMAP-Rule" id="MF_01401"/>
    </source>
</evidence>
<keyword evidence="11" id="KW-1185">Reference proteome</keyword>
<gene>
    <name evidence="7 10" type="primary">msrA</name>
    <name evidence="10" type="ORF">E4S40_11335</name>
</gene>
<dbReference type="NCBIfam" id="TIGR00357">
    <property type="entry name" value="peptide-methionine (R)-S-oxide reductase MsrB"/>
    <property type="match status" value="1"/>
</dbReference>
<protein>
    <recommendedName>
        <fullName evidence="7">Peptide methionine sulfoxide reductase MsrA</fullName>
        <shortName evidence="7">Protein-methionine-S-oxide reductase</shortName>
        <ecNumber evidence="7">1.8.4.11</ecNumber>
    </recommendedName>
    <alternativeName>
        <fullName evidence="7">Peptide-methionine (S)-S-oxide reductase</fullName>
        <shortName evidence="7">Peptide Met(O) reductase</shortName>
    </alternativeName>
</protein>
<dbReference type="Pfam" id="PF01641">
    <property type="entry name" value="SelR"/>
    <property type="match status" value="1"/>
</dbReference>
<dbReference type="Gene3D" id="3.30.1060.10">
    <property type="entry name" value="Peptide methionine sulphoxide reductase MsrA"/>
    <property type="match status" value="1"/>
</dbReference>
<dbReference type="HAMAP" id="MF_01401">
    <property type="entry name" value="MsrA"/>
    <property type="match status" value="1"/>
</dbReference>
<evidence type="ECO:0000256" key="1">
    <source>
        <dbReference type="ARBA" id="ARBA00023002"/>
    </source>
</evidence>
<dbReference type="InterPro" id="IPR011057">
    <property type="entry name" value="Mss4-like_sf"/>
</dbReference>
<evidence type="ECO:0000313" key="10">
    <source>
        <dbReference type="EMBL" id="TFV94797.1"/>
    </source>
</evidence>
<keyword evidence="2" id="KW-0511">Multifunctional enzyme</keyword>
<dbReference type="InterPro" id="IPR002579">
    <property type="entry name" value="Met_Sox_Rdtase_MsrB_dom"/>
</dbReference>
<feature type="active site" evidence="7">
    <location>
        <position position="59"/>
    </location>
</feature>
<sequence>MMFISKIKKLPMYSLILSFILACSSPTENQAEQSIAPSDAEKLAQFSGRTELATFAGGCFWCVEAPFEDLDGVITVISGYAGGKEKNPTYGEVSSGRTSHRESVQITFDPEVISYSELVDIFWQTYDPTDVGGSFYDRGSQYESAIFYHSAEQKKVAEESKKSLDESGRFEKPIATPIIKYTNFYPAEEYHQDYYKKNPVDYYAYRKGSGRDAFIKKHWPELSEEKYTAPSKKELKEKLTPMQYEVTMEDATEFAFQNEYNGNKEEGIYVCIVSGAPLFSSKDKYESGSGWPSFTKPIDARFLEKPIDKSFGMTRVEVRSKFGNSHVGHVFYDGPAPTGLRYCMNSAAMKFIPKSEMEAAGYGEYLWLVD</sequence>
<comment type="function">
    <text evidence="3 7">Has an important function as a repair enzyme for proteins that have been inactivated by oxidation. Catalyzes the reversible oxidation-reduction of methionine sulfoxide in proteins to methionine.</text>
</comment>
<dbReference type="InterPro" id="IPR002569">
    <property type="entry name" value="Met_Sox_Rdtase_MsrA_dom"/>
</dbReference>
<feature type="signal peptide" evidence="8">
    <location>
        <begin position="1"/>
        <end position="24"/>
    </location>
</feature>
<dbReference type="PROSITE" id="PS51257">
    <property type="entry name" value="PROKAR_LIPOPROTEIN"/>
    <property type="match status" value="1"/>
</dbReference>
<dbReference type="SUPFAM" id="SSF51316">
    <property type="entry name" value="Mss4-like"/>
    <property type="match status" value="1"/>
</dbReference>